<dbReference type="PANTHER" id="PTHR46929">
    <property type="entry name" value="EXPRESSED PROTEIN"/>
    <property type="match status" value="1"/>
</dbReference>
<accession>W9QWV9</accession>
<feature type="compositionally biased region" description="Polar residues" evidence="1">
    <location>
        <begin position="198"/>
        <end position="216"/>
    </location>
</feature>
<dbReference type="eggNOG" id="ENOG502S0Q6">
    <property type="taxonomic scope" value="Eukaryota"/>
</dbReference>
<evidence type="ECO:0000256" key="1">
    <source>
        <dbReference type="SAM" id="MobiDB-lite"/>
    </source>
</evidence>
<dbReference type="OrthoDB" id="1434562at2759"/>
<dbReference type="AlphaFoldDB" id="W9QWV9"/>
<dbReference type="KEGG" id="mnt:21407583"/>
<dbReference type="PANTHER" id="PTHR46929:SF4">
    <property type="entry name" value="MYB_SANT-LIKE DOMAIN-CONTAINING PROTEIN"/>
    <property type="match status" value="1"/>
</dbReference>
<sequence length="320" mass="36716">MGNKSKNSADDKRFNVKWTEHWDTVFVDALVHQQSMGNRVDKVFTTAAYNNIVTELRDKLGEPFQKDHLKNRMKTLKHHLKECHYLFGGISDFTWSPETKLWTAEPEVWKDLIQARPDARKWMFTPIPNYDKLLLLFANETGDSFAMSKDEGNPRFNWRSGSDLNCAADHVMSQNDVTLTLEDLNGTNDGNDLLPTSAEANSQIDIQPPSQSATSSKGKKRKATRNFDFERELSSVRDAIKDVAAAIREGNAIAERSRPHVYSEQEVFRELVNIGIEKQLRFRAYTFLIANARRVRAFFGCPVGERKEFLLQMMYSPQDC</sequence>
<evidence type="ECO:0000313" key="3">
    <source>
        <dbReference type="EMBL" id="EXB56319.1"/>
    </source>
</evidence>
<organism evidence="3 4">
    <name type="scientific">Morus notabilis</name>
    <dbReference type="NCBI Taxonomy" id="981085"/>
    <lineage>
        <taxon>Eukaryota</taxon>
        <taxon>Viridiplantae</taxon>
        <taxon>Streptophyta</taxon>
        <taxon>Embryophyta</taxon>
        <taxon>Tracheophyta</taxon>
        <taxon>Spermatophyta</taxon>
        <taxon>Magnoliopsida</taxon>
        <taxon>eudicotyledons</taxon>
        <taxon>Gunneridae</taxon>
        <taxon>Pentapetalae</taxon>
        <taxon>rosids</taxon>
        <taxon>fabids</taxon>
        <taxon>Rosales</taxon>
        <taxon>Moraceae</taxon>
        <taxon>Moreae</taxon>
        <taxon>Morus</taxon>
    </lineage>
</organism>
<protein>
    <recommendedName>
        <fullName evidence="2">Myb/SANT-like domain-containing protein</fullName>
    </recommendedName>
</protein>
<dbReference type="EMBL" id="KE344284">
    <property type="protein sequence ID" value="EXB56319.1"/>
    <property type="molecule type" value="Genomic_DNA"/>
</dbReference>
<keyword evidence="4" id="KW-1185">Reference proteome</keyword>
<feature type="region of interest" description="Disordered" evidence="1">
    <location>
        <begin position="184"/>
        <end position="224"/>
    </location>
</feature>
<gene>
    <name evidence="3" type="ORF">L484_024861</name>
</gene>
<dbReference type="Proteomes" id="UP000030645">
    <property type="component" value="Unassembled WGS sequence"/>
</dbReference>
<dbReference type="Pfam" id="PF12776">
    <property type="entry name" value="Myb_DNA-bind_3"/>
    <property type="match status" value="1"/>
</dbReference>
<proteinExistence type="predicted"/>
<name>W9QWV9_9ROSA</name>
<reference evidence="4" key="1">
    <citation type="submission" date="2013-01" db="EMBL/GenBank/DDBJ databases">
        <title>Draft Genome Sequence of a Mulberry Tree, Morus notabilis C.K. Schneid.</title>
        <authorList>
            <person name="He N."/>
            <person name="Zhao S."/>
        </authorList>
    </citation>
    <scope>NUCLEOTIDE SEQUENCE</scope>
</reference>
<dbReference type="InterPro" id="IPR024752">
    <property type="entry name" value="Myb/SANT-like_dom"/>
</dbReference>
<evidence type="ECO:0000313" key="4">
    <source>
        <dbReference type="Proteomes" id="UP000030645"/>
    </source>
</evidence>
<feature type="domain" description="Myb/SANT-like" evidence="2">
    <location>
        <begin position="17"/>
        <end position="111"/>
    </location>
</feature>
<evidence type="ECO:0000259" key="2">
    <source>
        <dbReference type="Pfam" id="PF12776"/>
    </source>
</evidence>